<keyword evidence="5" id="KW-1185">Reference proteome</keyword>
<sequence>MKFQSTPNRCISHQGEQIWISRSVTVVPVTLFVVSNEEAYVPLGKRGTDLPDEQGKWGLAGGYLDYDETAGGAVVREIWEELGIDILALQEKYRFEGNLEQPYFVYSEPLRRQNVTLRFPLMFFLESAAELPKLQPQVSKGEVVDARWYALKDALSMQLAFNHQDVMRQCLDIHYQGIWPST</sequence>
<feature type="domain" description="Nudix hydrolase" evidence="3">
    <location>
        <begin position="19"/>
        <end position="172"/>
    </location>
</feature>
<evidence type="ECO:0000259" key="3">
    <source>
        <dbReference type="PROSITE" id="PS51462"/>
    </source>
</evidence>
<dbReference type="EMBL" id="PQWO01000007">
    <property type="protein sequence ID" value="PZD73077.1"/>
    <property type="molecule type" value="Genomic_DNA"/>
</dbReference>
<dbReference type="PROSITE" id="PS51462">
    <property type="entry name" value="NUDIX"/>
    <property type="match status" value="1"/>
</dbReference>
<dbReference type="InterPro" id="IPR015797">
    <property type="entry name" value="NUDIX_hydrolase-like_dom_sf"/>
</dbReference>
<dbReference type="Proteomes" id="UP000248857">
    <property type="component" value="Unassembled WGS sequence"/>
</dbReference>
<name>A0A2W1JXT5_9CYAN</name>
<dbReference type="InterPro" id="IPR000086">
    <property type="entry name" value="NUDIX_hydrolase_dom"/>
</dbReference>
<dbReference type="OrthoDB" id="9786141at2"/>
<evidence type="ECO:0000256" key="1">
    <source>
        <dbReference type="ARBA" id="ARBA00005582"/>
    </source>
</evidence>
<dbReference type="PROSITE" id="PS00893">
    <property type="entry name" value="NUDIX_BOX"/>
    <property type="match status" value="1"/>
</dbReference>
<comment type="similarity">
    <text evidence="1">Belongs to the Nudix hydrolase family.</text>
</comment>
<organism evidence="4 5">
    <name type="scientific">Acaryochloris thomasi RCC1774</name>
    <dbReference type="NCBI Taxonomy" id="1764569"/>
    <lineage>
        <taxon>Bacteria</taxon>
        <taxon>Bacillati</taxon>
        <taxon>Cyanobacteriota</taxon>
        <taxon>Cyanophyceae</taxon>
        <taxon>Acaryochloridales</taxon>
        <taxon>Acaryochloridaceae</taxon>
        <taxon>Acaryochloris</taxon>
        <taxon>Acaryochloris thomasi</taxon>
    </lineage>
</organism>
<gene>
    <name evidence="4" type="ORF">C1752_02833</name>
</gene>
<dbReference type="Pfam" id="PF00293">
    <property type="entry name" value="NUDIX"/>
    <property type="match status" value="1"/>
</dbReference>
<dbReference type="PANTHER" id="PTHR43736:SF1">
    <property type="entry name" value="DIHYDRONEOPTERIN TRIPHOSPHATE DIPHOSPHATASE"/>
    <property type="match status" value="1"/>
</dbReference>
<protein>
    <recommendedName>
        <fullName evidence="3">Nudix hydrolase domain-containing protein</fullName>
    </recommendedName>
</protein>
<keyword evidence="2" id="KW-0378">Hydrolase</keyword>
<accession>A0A2W1JXT5</accession>
<dbReference type="InterPro" id="IPR020084">
    <property type="entry name" value="NUDIX_hydrolase_CS"/>
</dbReference>
<dbReference type="PANTHER" id="PTHR43736">
    <property type="entry name" value="ADP-RIBOSE PYROPHOSPHATASE"/>
    <property type="match status" value="1"/>
</dbReference>
<dbReference type="GO" id="GO:0016787">
    <property type="term" value="F:hydrolase activity"/>
    <property type="evidence" value="ECO:0007669"/>
    <property type="project" value="UniProtKB-KW"/>
</dbReference>
<proteinExistence type="inferred from homology"/>
<comment type="caution">
    <text evidence="4">The sequence shown here is derived from an EMBL/GenBank/DDBJ whole genome shotgun (WGS) entry which is preliminary data.</text>
</comment>
<dbReference type="AlphaFoldDB" id="A0A2W1JXT5"/>
<evidence type="ECO:0000313" key="4">
    <source>
        <dbReference type="EMBL" id="PZD73077.1"/>
    </source>
</evidence>
<evidence type="ECO:0000256" key="2">
    <source>
        <dbReference type="ARBA" id="ARBA00022801"/>
    </source>
</evidence>
<evidence type="ECO:0000313" key="5">
    <source>
        <dbReference type="Proteomes" id="UP000248857"/>
    </source>
</evidence>
<dbReference type="SUPFAM" id="SSF55811">
    <property type="entry name" value="Nudix"/>
    <property type="match status" value="1"/>
</dbReference>
<dbReference type="RefSeq" id="WP_110986531.1">
    <property type="nucleotide sequence ID" value="NZ_CAWNWM010000007.1"/>
</dbReference>
<dbReference type="Gene3D" id="3.90.79.10">
    <property type="entry name" value="Nucleoside Triphosphate Pyrophosphohydrolase"/>
    <property type="match status" value="1"/>
</dbReference>
<reference evidence="4 5" key="1">
    <citation type="journal article" date="2018" name="Sci. Rep.">
        <title>A novel species of the marine cyanobacterium Acaryochloris with a unique pigment content and lifestyle.</title>
        <authorList>
            <person name="Partensky F."/>
            <person name="Six C."/>
            <person name="Ratin M."/>
            <person name="Garczarek L."/>
            <person name="Vaulot D."/>
            <person name="Probert I."/>
            <person name="Calteau A."/>
            <person name="Gourvil P."/>
            <person name="Marie D."/>
            <person name="Grebert T."/>
            <person name="Bouchier C."/>
            <person name="Le Panse S."/>
            <person name="Gachenot M."/>
            <person name="Rodriguez F."/>
            <person name="Garrido J.L."/>
        </authorList>
    </citation>
    <scope>NUCLEOTIDE SEQUENCE [LARGE SCALE GENOMIC DNA]</scope>
    <source>
        <strain evidence="4 5">RCC1774</strain>
    </source>
</reference>